<feature type="compositionally biased region" description="Basic and acidic residues" evidence="4">
    <location>
        <begin position="359"/>
        <end position="369"/>
    </location>
</feature>
<evidence type="ECO:0000259" key="5">
    <source>
        <dbReference type="PROSITE" id="PS50011"/>
    </source>
</evidence>
<feature type="region of interest" description="Disordered" evidence="4">
    <location>
        <begin position="335"/>
        <end position="413"/>
    </location>
</feature>
<dbReference type="RefSeq" id="XP_015797380.3">
    <property type="nucleotide sequence ID" value="XM_015941894.3"/>
</dbReference>
<dbReference type="PANTHER" id="PTHR44329:SF297">
    <property type="entry name" value="RECEPTOR-INTERACTING SERINE_THREONINE-PROTEIN KINASE 3"/>
    <property type="match status" value="1"/>
</dbReference>
<dbReference type="Proteomes" id="UP000694548">
    <property type="component" value="Unassembled WGS sequence"/>
</dbReference>
<dbReference type="PROSITE" id="PS00108">
    <property type="entry name" value="PROTEIN_KINASE_ST"/>
    <property type="match status" value="1"/>
</dbReference>
<dbReference type="GeneID" id="107373738"/>
<dbReference type="SUPFAM" id="SSF56112">
    <property type="entry name" value="Protein kinase-like (PK-like)"/>
    <property type="match status" value="1"/>
</dbReference>
<dbReference type="AlphaFoldDB" id="A0A8C6M0L9"/>
<feature type="binding site" evidence="3">
    <location>
        <position position="43"/>
    </location>
    <ligand>
        <name>ATP</name>
        <dbReference type="ChEBI" id="CHEBI:30616"/>
    </ligand>
</feature>
<dbReference type="Ensembl" id="ENSNFUT00015026544.1">
    <property type="protein sequence ID" value="ENSNFUP00015025406.1"/>
    <property type="gene ID" value="ENSNFUG00015012277.1"/>
</dbReference>
<dbReference type="PANTHER" id="PTHR44329">
    <property type="entry name" value="SERINE/THREONINE-PROTEIN KINASE TNNI3K-RELATED"/>
    <property type="match status" value="1"/>
</dbReference>
<name>A0A8C6M0L9_NOTFU</name>
<keyword evidence="6" id="KW-0675">Receptor</keyword>
<evidence type="ECO:0000256" key="3">
    <source>
        <dbReference type="PROSITE-ProRule" id="PRU10141"/>
    </source>
</evidence>
<accession>A0A8C6M0L9</accession>
<dbReference type="InterPro" id="IPR000719">
    <property type="entry name" value="Prot_kinase_dom"/>
</dbReference>
<evidence type="ECO:0000256" key="4">
    <source>
        <dbReference type="SAM" id="MobiDB-lite"/>
    </source>
</evidence>
<dbReference type="InterPro" id="IPR011009">
    <property type="entry name" value="Kinase-like_dom_sf"/>
</dbReference>
<dbReference type="GO" id="GO:0005524">
    <property type="term" value="F:ATP binding"/>
    <property type="evidence" value="ECO:0007669"/>
    <property type="project" value="UniProtKB-UniRule"/>
</dbReference>
<dbReference type="GO" id="GO:0004706">
    <property type="term" value="F:JUN kinase kinase kinase activity"/>
    <property type="evidence" value="ECO:0007669"/>
    <property type="project" value="TreeGrafter"/>
</dbReference>
<evidence type="ECO:0000256" key="2">
    <source>
        <dbReference type="ARBA" id="ARBA00022840"/>
    </source>
</evidence>
<dbReference type="GeneTree" id="ENSGT00940000160206"/>
<keyword evidence="8" id="KW-1185">Reference proteome</keyword>
<gene>
    <name evidence="7" type="primary">ripk3</name>
    <name evidence="6" type="ORF">G4P62_019763</name>
</gene>
<reference evidence="6" key="1">
    <citation type="submission" date="2020-03" db="EMBL/GenBank/DDBJ databases">
        <title>Intra-Species Differences in Population Size shape Life History and Genome Evolution.</title>
        <authorList>
            <person name="Willemsen D."/>
            <person name="Cui R."/>
            <person name="Valenzano D.R."/>
        </authorList>
    </citation>
    <scope>NUCLEOTIDE SEQUENCE</scope>
    <source>
        <strain evidence="6">GRZ</strain>
        <tissue evidence="6">Whole</tissue>
    </source>
</reference>
<dbReference type="SMART" id="SM00220">
    <property type="entry name" value="S_TKc"/>
    <property type="match status" value="1"/>
</dbReference>
<keyword evidence="1 3" id="KW-0547">Nucleotide-binding</keyword>
<dbReference type="Pfam" id="PF00069">
    <property type="entry name" value="Pkinase"/>
    <property type="match status" value="1"/>
</dbReference>
<keyword evidence="6" id="KW-0418">Kinase</keyword>
<sequence>MAFTCTAEIKDSALDGWEVIGSGGFGQIYKARHRQWCCDVAIKLLHYDDGNSSALLREINMMCTGSSPFVIHVHGVFKGRSPSSGSSTQLGLVMEFMERGSLASLQQTLGGPPPLPLVFRLVHQVALGINYLHSLKPAVLHLDLKPNNVLLDSSLNAKLTDFGLAKFSQSFSRVYKKENNEEWGTLSYMPPEAFEISYSPKRASDIYSFGILLWSIVTGKQPYANVISSIVRFRIPQGDRPSLDEIRQKAAGRAGLATVIGLMQKCWDTKPSSRPTSLMCTKVTEELFKMHKHCINDAVHLVLKELDKCEEERLTGQVQGLSLTQSATVSGVEGKTVWDDVPTGPPPIQEMAGVWTPKETSRSRVEDGSPSRPMNECQTDQPRSPPECTIKKSSVHPIQTSPPSPSTRPSHSEAAQLCGLTKHLLPQYQRQHSSPDTYSTFPSPSRGFKMFFCNVTGFQSGINNTMNIFYPGSLERKRHPTAPSTFDNTEFIKNKNFQQQKN</sequence>
<evidence type="ECO:0000313" key="7">
    <source>
        <dbReference type="Ensembl" id="ENSNFUP00015025406.1"/>
    </source>
</evidence>
<dbReference type="InterPro" id="IPR017441">
    <property type="entry name" value="Protein_kinase_ATP_BS"/>
</dbReference>
<evidence type="ECO:0000313" key="6">
    <source>
        <dbReference type="EMBL" id="KAF7231750.1"/>
    </source>
</evidence>
<dbReference type="KEGG" id="nfu:107373738"/>
<dbReference type="EMBL" id="JAAVVJ010000001">
    <property type="protein sequence ID" value="KAF7231750.1"/>
    <property type="molecule type" value="Genomic_DNA"/>
</dbReference>
<dbReference type="InterPro" id="IPR008271">
    <property type="entry name" value="Ser/Thr_kinase_AS"/>
</dbReference>
<organism evidence="7 8">
    <name type="scientific">Nothobranchius furzeri</name>
    <name type="common">Turquoise killifish</name>
    <dbReference type="NCBI Taxonomy" id="105023"/>
    <lineage>
        <taxon>Eukaryota</taxon>
        <taxon>Metazoa</taxon>
        <taxon>Chordata</taxon>
        <taxon>Craniata</taxon>
        <taxon>Vertebrata</taxon>
        <taxon>Euteleostomi</taxon>
        <taxon>Actinopterygii</taxon>
        <taxon>Neopterygii</taxon>
        <taxon>Teleostei</taxon>
        <taxon>Neoteleostei</taxon>
        <taxon>Acanthomorphata</taxon>
        <taxon>Ovalentaria</taxon>
        <taxon>Atherinomorphae</taxon>
        <taxon>Cyprinodontiformes</taxon>
        <taxon>Nothobranchiidae</taxon>
        <taxon>Nothobranchius</taxon>
    </lineage>
</organism>
<proteinExistence type="predicted"/>
<dbReference type="PROSITE" id="PS50011">
    <property type="entry name" value="PROTEIN_KINASE_DOM"/>
    <property type="match status" value="1"/>
</dbReference>
<dbReference type="Gene3D" id="1.10.510.10">
    <property type="entry name" value="Transferase(Phosphotransferase) domain 1"/>
    <property type="match status" value="1"/>
</dbReference>
<evidence type="ECO:0000313" key="8">
    <source>
        <dbReference type="Proteomes" id="UP000694548"/>
    </source>
</evidence>
<feature type="domain" description="Protein kinase" evidence="5">
    <location>
        <begin position="14"/>
        <end position="288"/>
    </location>
</feature>
<dbReference type="OMA" id="CTTVMEE"/>
<keyword evidence="6" id="KW-0808">Transferase</keyword>
<dbReference type="Proteomes" id="UP000822369">
    <property type="component" value="Chromosome 1"/>
</dbReference>
<dbReference type="OrthoDB" id="4062651at2759"/>
<dbReference type="PROSITE" id="PS00107">
    <property type="entry name" value="PROTEIN_KINASE_ATP"/>
    <property type="match status" value="1"/>
</dbReference>
<keyword evidence="2 3" id="KW-0067">ATP-binding</keyword>
<evidence type="ECO:0000256" key="1">
    <source>
        <dbReference type="ARBA" id="ARBA00022741"/>
    </source>
</evidence>
<dbReference type="InterPro" id="IPR051681">
    <property type="entry name" value="Ser/Thr_Kinases-Pseudokinases"/>
</dbReference>
<protein>
    <submittedName>
        <fullName evidence="6 7">Receptor-interacting serine/threonine-protein kinase 3-like</fullName>
    </submittedName>
</protein>
<reference evidence="7" key="2">
    <citation type="submission" date="2025-05" db="UniProtKB">
        <authorList>
            <consortium name="Ensembl"/>
        </authorList>
    </citation>
    <scope>IDENTIFICATION</scope>
</reference>